<reference evidence="2 3" key="1">
    <citation type="submission" date="2020-04" db="EMBL/GenBank/DDBJ databases">
        <title>MicrobeNet Type strains.</title>
        <authorList>
            <person name="Nicholson A.C."/>
        </authorList>
    </citation>
    <scope>NUCLEOTIDE SEQUENCE [LARGE SCALE GENOMIC DNA]</scope>
    <source>
        <strain evidence="2 3">ATCC 700731</strain>
    </source>
</reference>
<dbReference type="AlphaFoldDB" id="A0A7X6MQ07"/>
<evidence type="ECO:0000256" key="1">
    <source>
        <dbReference type="SAM" id="SignalP"/>
    </source>
</evidence>
<dbReference type="RefSeq" id="WP_044520509.1">
    <property type="nucleotide sequence ID" value="NZ_HG322952.1"/>
</dbReference>
<accession>A0A7X6MQ07</accession>
<feature type="signal peptide" evidence="1">
    <location>
        <begin position="1"/>
        <end position="33"/>
    </location>
</feature>
<comment type="caution">
    <text evidence="2">The sequence shown here is derived from an EMBL/GenBank/DDBJ whole genome shotgun (WGS) entry which is preliminary data.</text>
</comment>
<dbReference type="Proteomes" id="UP000518188">
    <property type="component" value="Unassembled WGS sequence"/>
</dbReference>
<proteinExistence type="predicted"/>
<keyword evidence="1" id="KW-0732">Signal</keyword>
<organism evidence="2 3">
    <name type="scientific">Mycolicibacterium septicum DSM 44393</name>
    <dbReference type="NCBI Taxonomy" id="1341646"/>
    <lineage>
        <taxon>Bacteria</taxon>
        <taxon>Bacillati</taxon>
        <taxon>Actinomycetota</taxon>
        <taxon>Actinomycetes</taxon>
        <taxon>Mycobacteriales</taxon>
        <taxon>Mycobacteriaceae</taxon>
        <taxon>Mycolicibacterium</taxon>
    </lineage>
</organism>
<feature type="chain" id="PRO_5031230326" evidence="1">
    <location>
        <begin position="34"/>
        <end position="227"/>
    </location>
</feature>
<evidence type="ECO:0000313" key="3">
    <source>
        <dbReference type="Proteomes" id="UP000518188"/>
    </source>
</evidence>
<sequence>MPILWRSVGIWRVIVAMSIVLCGLAAAPPSAWAEPSPDCPPLCDRIPDSAWVDTSKLPLDREYGWPGLAGLAVTAVAPRFRFEEECASAPVPGDPRGYAVAARSEVTRPAGHWQLRVQVIHWRGETWQGGQTALAVLQGATAALRACPGNAASITTERTGRLAAVVNLDDGTVLHQYLLADPYNSTMVELAMWTTTPPQVAWSAPADRQVLDALADPLCTAYIGSCR</sequence>
<dbReference type="EMBL" id="JAAXPJ010000006">
    <property type="protein sequence ID" value="NKZ12695.1"/>
    <property type="molecule type" value="Genomic_DNA"/>
</dbReference>
<name>A0A7X6MQ07_9MYCO</name>
<protein>
    <submittedName>
        <fullName evidence="2">ATPase</fullName>
    </submittedName>
</protein>
<gene>
    <name evidence="2" type="ORF">HGA11_17110</name>
</gene>
<evidence type="ECO:0000313" key="2">
    <source>
        <dbReference type="EMBL" id="NKZ12695.1"/>
    </source>
</evidence>